<dbReference type="RefSeq" id="WP_380920423.1">
    <property type="nucleotide sequence ID" value="NZ_JBHUPE010000004.1"/>
</dbReference>
<reference evidence="6" key="1">
    <citation type="journal article" date="2019" name="Int. J. Syst. Evol. Microbiol.">
        <title>The Global Catalogue of Microorganisms (GCM) 10K type strain sequencing project: providing services to taxonomists for standard genome sequencing and annotation.</title>
        <authorList>
            <consortium name="The Broad Institute Genomics Platform"/>
            <consortium name="The Broad Institute Genome Sequencing Center for Infectious Disease"/>
            <person name="Wu L."/>
            <person name="Ma J."/>
        </authorList>
    </citation>
    <scope>NUCLEOTIDE SEQUENCE [LARGE SCALE GENOMIC DNA]</scope>
    <source>
        <strain evidence="6">KCTC 22209</strain>
    </source>
</reference>
<dbReference type="PANTHER" id="PTHR46797:SF23">
    <property type="entry name" value="HTH-TYPE TRANSCRIPTIONAL REGULATOR SUTR"/>
    <property type="match status" value="1"/>
</dbReference>
<dbReference type="PROSITE" id="PS50943">
    <property type="entry name" value="HTH_CROC1"/>
    <property type="match status" value="1"/>
</dbReference>
<dbReference type="InterPro" id="IPR001387">
    <property type="entry name" value="Cro/C1-type_HTH"/>
</dbReference>
<keyword evidence="2" id="KW-0238">DNA-binding</keyword>
<dbReference type="PANTHER" id="PTHR46797">
    <property type="entry name" value="HTH-TYPE TRANSCRIPTIONAL REGULATOR"/>
    <property type="match status" value="1"/>
</dbReference>
<accession>A0ABW5YV91</accession>
<dbReference type="EMBL" id="JBHUPE010000004">
    <property type="protein sequence ID" value="MFD2904440.1"/>
    <property type="molecule type" value="Genomic_DNA"/>
</dbReference>
<dbReference type="InterPro" id="IPR010982">
    <property type="entry name" value="Lambda_DNA-bd_dom_sf"/>
</dbReference>
<keyword evidence="3" id="KW-0804">Transcription</keyword>
<proteinExistence type="predicted"/>
<evidence type="ECO:0000313" key="6">
    <source>
        <dbReference type="Proteomes" id="UP001597509"/>
    </source>
</evidence>
<organism evidence="5 6">
    <name type="scientific">Sphingobacterium anhuiense</name>
    <dbReference type="NCBI Taxonomy" id="493780"/>
    <lineage>
        <taxon>Bacteria</taxon>
        <taxon>Pseudomonadati</taxon>
        <taxon>Bacteroidota</taxon>
        <taxon>Sphingobacteriia</taxon>
        <taxon>Sphingobacteriales</taxon>
        <taxon>Sphingobacteriaceae</taxon>
        <taxon>Sphingobacterium</taxon>
    </lineage>
</organism>
<name>A0ABW5YV91_9SPHI</name>
<gene>
    <name evidence="5" type="ORF">ACFS6I_10925</name>
</gene>
<sequence>MEKDLSKIKTDFGAQVRKLRDSKKYSLRFLATKCNIDDSNISKIENGKFDIQLSTIIELAKGLGEHPSRLLEYDFGPDFPEKE</sequence>
<keyword evidence="1" id="KW-0805">Transcription regulation</keyword>
<protein>
    <submittedName>
        <fullName evidence="5">Helix-turn-helix domain-containing protein</fullName>
    </submittedName>
</protein>
<dbReference type="CDD" id="cd00093">
    <property type="entry name" value="HTH_XRE"/>
    <property type="match status" value="1"/>
</dbReference>
<evidence type="ECO:0000256" key="2">
    <source>
        <dbReference type="ARBA" id="ARBA00023125"/>
    </source>
</evidence>
<evidence type="ECO:0000256" key="3">
    <source>
        <dbReference type="ARBA" id="ARBA00023163"/>
    </source>
</evidence>
<dbReference type="InterPro" id="IPR050807">
    <property type="entry name" value="TransReg_Diox_bact_type"/>
</dbReference>
<feature type="domain" description="HTH cro/C1-type" evidence="4">
    <location>
        <begin position="16"/>
        <end position="70"/>
    </location>
</feature>
<comment type="caution">
    <text evidence="5">The sequence shown here is derived from an EMBL/GenBank/DDBJ whole genome shotgun (WGS) entry which is preliminary data.</text>
</comment>
<dbReference type="Proteomes" id="UP001597509">
    <property type="component" value="Unassembled WGS sequence"/>
</dbReference>
<evidence type="ECO:0000259" key="4">
    <source>
        <dbReference type="PROSITE" id="PS50943"/>
    </source>
</evidence>
<dbReference type="SUPFAM" id="SSF47413">
    <property type="entry name" value="lambda repressor-like DNA-binding domains"/>
    <property type="match status" value="1"/>
</dbReference>
<dbReference type="Pfam" id="PF01381">
    <property type="entry name" value="HTH_3"/>
    <property type="match status" value="1"/>
</dbReference>
<evidence type="ECO:0000313" key="5">
    <source>
        <dbReference type="EMBL" id="MFD2904440.1"/>
    </source>
</evidence>
<evidence type="ECO:0000256" key="1">
    <source>
        <dbReference type="ARBA" id="ARBA00023015"/>
    </source>
</evidence>
<dbReference type="Gene3D" id="1.10.260.40">
    <property type="entry name" value="lambda repressor-like DNA-binding domains"/>
    <property type="match status" value="1"/>
</dbReference>
<keyword evidence="6" id="KW-1185">Reference proteome</keyword>
<dbReference type="SMART" id="SM00530">
    <property type="entry name" value="HTH_XRE"/>
    <property type="match status" value="1"/>
</dbReference>